<dbReference type="EMBL" id="JAPDRK010000025">
    <property type="protein sequence ID" value="KAJ9602685.1"/>
    <property type="molecule type" value="Genomic_DNA"/>
</dbReference>
<organism evidence="1 2">
    <name type="scientific">Cladophialophora chaetospira</name>
    <dbReference type="NCBI Taxonomy" id="386627"/>
    <lineage>
        <taxon>Eukaryota</taxon>
        <taxon>Fungi</taxon>
        <taxon>Dikarya</taxon>
        <taxon>Ascomycota</taxon>
        <taxon>Pezizomycotina</taxon>
        <taxon>Eurotiomycetes</taxon>
        <taxon>Chaetothyriomycetidae</taxon>
        <taxon>Chaetothyriales</taxon>
        <taxon>Herpotrichiellaceae</taxon>
        <taxon>Cladophialophora</taxon>
    </lineage>
</organism>
<reference evidence="1" key="1">
    <citation type="submission" date="2022-10" db="EMBL/GenBank/DDBJ databases">
        <title>Culturing micro-colonial fungi from biological soil crusts in the Mojave desert and describing Neophaeococcomyces mojavensis, and introducing the new genera and species Taxawa tesnikishii.</title>
        <authorList>
            <person name="Kurbessoian T."/>
            <person name="Stajich J.E."/>
        </authorList>
    </citation>
    <scope>NUCLEOTIDE SEQUENCE</scope>
    <source>
        <strain evidence="1">TK_41</strain>
    </source>
</reference>
<dbReference type="AlphaFoldDB" id="A0AA38WX11"/>
<keyword evidence="2" id="KW-1185">Reference proteome</keyword>
<gene>
    <name evidence="1" type="ORF">H2200_012879</name>
</gene>
<protein>
    <submittedName>
        <fullName evidence="1">Uncharacterized protein</fullName>
    </submittedName>
</protein>
<evidence type="ECO:0000313" key="1">
    <source>
        <dbReference type="EMBL" id="KAJ9602685.1"/>
    </source>
</evidence>
<evidence type="ECO:0000313" key="2">
    <source>
        <dbReference type="Proteomes" id="UP001172673"/>
    </source>
</evidence>
<proteinExistence type="predicted"/>
<sequence length="566" mass="65994">MAQIISFAGGGRSLSELEALPLELIQRIFFESCNGNLLLAAPRIAAGLSGTESIYHVAYIIAFYHQHLDEISKLFGLEHWTATTARPFKQWDIRSWTKAVLRSRWCTCGWVRTFTLELRQKVLDDTLATLQRGDDFLGQRELELRAVKAFTDAGKAIADRVPYPEPTSLWPLTFHDFGLNFYVEWEHDDGDENEQLDSPFPAYADIDYTFRHIPWTLCGAMSFRCSGMHVDAYDICSPFADLVHKEQILFYNTLMAYNQLKDDTPVNAARGWDYLVHEDLIRDYYLYPEDAPFKIKPVLFRIIALAAMAYYPVGDARTVNGTRHVILLFEADPTSLPWTDPVILRYAHYLAERLQNTQRQRVQYRFHMRKLRGDDNLTPRMHESACNWHRQTIYSDAMDRLILSYILTGRQEMLPNKDQMSPTILDRSIHQLFVKYSEEVYIASEDEGDLEDNLAETERTIRDDPLLQMWRESEIFAKQDVLKTEVEGLARAYLDLTPPPTPDDVERLRNLLHTYTYDEGGLTWETKFAVDWGVHEELLDEDFLRRLSDTAEPWPQYEWPVWFARD</sequence>
<comment type="caution">
    <text evidence="1">The sequence shown here is derived from an EMBL/GenBank/DDBJ whole genome shotgun (WGS) entry which is preliminary data.</text>
</comment>
<dbReference type="Proteomes" id="UP001172673">
    <property type="component" value="Unassembled WGS sequence"/>
</dbReference>
<accession>A0AA38WX11</accession>
<name>A0AA38WX11_9EURO</name>